<dbReference type="InterPro" id="IPR005523">
    <property type="entry name" value="DUF317_SPDY"/>
</dbReference>
<keyword evidence="3" id="KW-1185">Reference proteome</keyword>
<evidence type="ECO:0000313" key="3">
    <source>
        <dbReference type="Proteomes" id="UP001500305"/>
    </source>
</evidence>
<dbReference type="EMBL" id="BAAATR010000034">
    <property type="protein sequence ID" value="GAA2267401.1"/>
    <property type="molecule type" value="Genomic_DNA"/>
</dbReference>
<dbReference type="RefSeq" id="WP_344639725.1">
    <property type="nucleotide sequence ID" value="NZ_BAAATR010000034.1"/>
</dbReference>
<gene>
    <name evidence="2" type="ORF">GCM10010430_60770</name>
</gene>
<protein>
    <recommendedName>
        <fullName evidence="1">DUF317 domain-containing protein</fullName>
    </recommendedName>
</protein>
<dbReference type="Pfam" id="PF03771">
    <property type="entry name" value="SPDY"/>
    <property type="match status" value="1"/>
</dbReference>
<evidence type="ECO:0000259" key="1">
    <source>
        <dbReference type="Pfam" id="PF03771"/>
    </source>
</evidence>
<reference evidence="3" key="1">
    <citation type="journal article" date="2019" name="Int. J. Syst. Evol. Microbiol.">
        <title>The Global Catalogue of Microorganisms (GCM) 10K type strain sequencing project: providing services to taxonomists for standard genome sequencing and annotation.</title>
        <authorList>
            <consortium name="The Broad Institute Genomics Platform"/>
            <consortium name="The Broad Institute Genome Sequencing Center for Infectious Disease"/>
            <person name="Wu L."/>
            <person name="Ma J."/>
        </authorList>
    </citation>
    <scope>NUCLEOTIDE SEQUENCE [LARGE SCALE GENOMIC DNA]</scope>
    <source>
        <strain evidence="3">JCM 7356</strain>
    </source>
</reference>
<accession>A0ABP5RRB2</accession>
<feature type="domain" description="DUF317" evidence="1">
    <location>
        <begin position="32"/>
        <end position="88"/>
    </location>
</feature>
<dbReference type="Proteomes" id="UP001500305">
    <property type="component" value="Unassembled WGS sequence"/>
</dbReference>
<organism evidence="2 3">
    <name type="scientific">Kitasatospora cystarginea</name>
    <dbReference type="NCBI Taxonomy" id="58350"/>
    <lineage>
        <taxon>Bacteria</taxon>
        <taxon>Bacillati</taxon>
        <taxon>Actinomycetota</taxon>
        <taxon>Actinomycetes</taxon>
        <taxon>Kitasatosporales</taxon>
        <taxon>Streptomycetaceae</taxon>
        <taxon>Kitasatospora</taxon>
    </lineage>
</organism>
<proteinExistence type="predicted"/>
<comment type="caution">
    <text evidence="2">The sequence shown here is derived from an EMBL/GenBank/DDBJ whole genome shotgun (WGS) entry which is preliminary data.</text>
</comment>
<evidence type="ECO:0000313" key="2">
    <source>
        <dbReference type="EMBL" id="GAA2267401.1"/>
    </source>
</evidence>
<sequence>MPRTEHDLTDEADCFDGWSLHQLPDGGEAFVSPCQRVRLHFPAATAWEPSVTIAAYDTPTGHARWRARFEDSAPEEVIGFLLCAVAHDLAKPDRYDQQRALRGPALTDPADVLDNATCPGAAGTWCGCPRLFGLDLTGTRACVMS</sequence>
<name>A0ABP5RRB2_9ACTN</name>